<reference evidence="2 3" key="1">
    <citation type="submission" date="2024-05" db="EMBL/GenBank/DDBJ databases">
        <title>Genome sequencing and assembly of Indian major carp, Cirrhinus mrigala (Hamilton, 1822).</title>
        <authorList>
            <person name="Mohindra V."/>
            <person name="Chowdhury L.M."/>
            <person name="Lal K."/>
            <person name="Jena J.K."/>
        </authorList>
    </citation>
    <scope>NUCLEOTIDE SEQUENCE [LARGE SCALE GENOMIC DNA]</scope>
    <source>
        <strain evidence="2">CM1030</strain>
        <tissue evidence="2">Blood</tissue>
    </source>
</reference>
<dbReference type="Pfam" id="PF00135">
    <property type="entry name" value="COesterase"/>
    <property type="match status" value="1"/>
</dbReference>
<organism evidence="2 3">
    <name type="scientific">Cirrhinus mrigala</name>
    <name type="common">Mrigala</name>
    <dbReference type="NCBI Taxonomy" id="683832"/>
    <lineage>
        <taxon>Eukaryota</taxon>
        <taxon>Metazoa</taxon>
        <taxon>Chordata</taxon>
        <taxon>Craniata</taxon>
        <taxon>Vertebrata</taxon>
        <taxon>Euteleostomi</taxon>
        <taxon>Actinopterygii</taxon>
        <taxon>Neopterygii</taxon>
        <taxon>Teleostei</taxon>
        <taxon>Ostariophysi</taxon>
        <taxon>Cypriniformes</taxon>
        <taxon>Cyprinidae</taxon>
        <taxon>Labeoninae</taxon>
        <taxon>Labeonini</taxon>
        <taxon>Cirrhinus</taxon>
    </lineage>
</organism>
<evidence type="ECO:0000313" key="2">
    <source>
        <dbReference type="EMBL" id="KAL0167948.1"/>
    </source>
</evidence>
<name>A0ABD0P1E3_CIRMR</name>
<accession>A0ABD0P1E3</accession>
<feature type="domain" description="Carboxylesterase type B" evidence="1">
    <location>
        <begin position="2"/>
        <end position="55"/>
    </location>
</feature>
<feature type="non-terminal residue" evidence="2">
    <location>
        <position position="1"/>
    </location>
</feature>
<dbReference type="AlphaFoldDB" id="A0ABD0P1E3"/>
<dbReference type="PANTHER" id="PTHR44590">
    <property type="entry name" value="CARBOXYLIC ESTER HYDROLASE-RELATED"/>
    <property type="match status" value="1"/>
</dbReference>
<gene>
    <name evidence="2" type="ORF">M9458_036170</name>
</gene>
<dbReference type="InterPro" id="IPR002018">
    <property type="entry name" value="CarbesteraseB"/>
</dbReference>
<feature type="non-terminal residue" evidence="2">
    <location>
        <position position="56"/>
    </location>
</feature>
<comment type="caution">
    <text evidence="2">The sequence shown here is derived from an EMBL/GenBank/DDBJ whole genome shotgun (WGS) entry which is preliminary data.</text>
</comment>
<evidence type="ECO:0000313" key="3">
    <source>
        <dbReference type="Proteomes" id="UP001529510"/>
    </source>
</evidence>
<dbReference type="Proteomes" id="UP001529510">
    <property type="component" value="Unassembled WGS sequence"/>
</dbReference>
<protein>
    <recommendedName>
        <fullName evidence="1">Carboxylesterase type B domain-containing protein</fullName>
    </recommendedName>
</protein>
<dbReference type="PANTHER" id="PTHR44590:SF4">
    <property type="entry name" value="CARBOXYLIC ESTER HYDROLASE"/>
    <property type="match status" value="1"/>
</dbReference>
<dbReference type="SUPFAM" id="SSF53474">
    <property type="entry name" value="alpha/beta-Hydrolases"/>
    <property type="match status" value="1"/>
</dbReference>
<keyword evidence="3" id="KW-1185">Reference proteome</keyword>
<sequence length="56" mass="6068">HGSVRGQYIKVKGSEKVVEQYLGIPFAQPPVGPFRLAAPSPVQGWEGIRNATQHPS</sequence>
<dbReference type="Gene3D" id="3.40.50.1820">
    <property type="entry name" value="alpha/beta hydrolase"/>
    <property type="match status" value="1"/>
</dbReference>
<proteinExistence type="predicted"/>
<dbReference type="InterPro" id="IPR029058">
    <property type="entry name" value="AB_hydrolase_fold"/>
</dbReference>
<evidence type="ECO:0000259" key="1">
    <source>
        <dbReference type="Pfam" id="PF00135"/>
    </source>
</evidence>
<dbReference type="EMBL" id="JAMKFB020000018">
    <property type="protein sequence ID" value="KAL0167948.1"/>
    <property type="molecule type" value="Genomic_DNA"/>
</dbReference>